<sequence>MREASTAPCTVGRCSRTADLGQYCCGQCVNTLLRLLGEIDDYATALDPTPRRGGTVGRRSPGYGSKPPARLDVIAARDPRSVPHAVGPDDNDEDLRSIIGSVTALARWVAEECDDQRPLSPPTVASETAYLRSRILWATGQQWIDELAEDIRELHTQARRLSGDALPSPAAPCPDCEGPLWPVGDADTIAVRCGVCGTSYDGLALLDLGQQFACQLTGAA</sequence>
<dbReference type="EMBL" id="FOUP01000027">
    <property type="protein sequence ID" value="SFO86132.1"/>
    <property type="molecule type" value="Genomic_DNA"/>
</dbReference>
<name>A0A1I5KMF9_9PSEU</name>
<dbReference type="AlphaFoldDB" id="A0A1I5KMF9"/>
<gene>
    <name evidence="2" type="ORF">ATL45_3964</name>
    <name evidence="3" type="ORF">SAMN05421805_12780</name>
</gene>
<keyword evidence="5" id="KW-1185">Reference proteome</keyword>
<evidence type="ECO:0000313" key="5">
    <source>
        <dbReference type="Proteomes" id="UP000270697"/>
    </source>
</evidence>
<evidence type="ECO:0000256" key="1">
    <source>
        <dbReference type="SAM" id="MobiDB-lite"/>
    </source>
</evidence>
<dbReference type="Proteomes" id="UP000199398">
    <property type="component" value="Unassembled WGS sequence"/>
</dbReference>
<reference evidence="3 4" key="1">
    <citation type="submission" date="2016-10" db="EMBL/GenBank/DDBJ databases">
        <authorList>
            <person name="de Groot N.N."/>
        </authorList>
    </citation>
    <scope>NUCLEOTIDE SEQUENCE [LARGE SCALE GENOMIC DNA]</scope>
    <source>
        <strain evidence="3 4">CPCC 201259</strain>
    </source>
</reference>
<protein>
    <submittedName>
        <fullName evidence="3">Uncharacterized protein</fullName>
    </submittedName>
</protein>
<feature type="region of interest" description="Disordered" evidence="1">
    <location>
        <begin position="44"/>
        <end position="69"/>
    </location>
</feature>
<evidence type="ECO:0000313" key="3">
    <source>
        <dbReference type="EMBL" id="SFO86132.1"/>
    </source>
</evidence>
<dbReference type="RefSeq" id="WP_093160057.1">
    <property type="nucleotide sequence ID" value="NZ_FOUP01000027.1"/>
</dbReference>
<feature type="compositionally biased region" description="Low complexity" evidence="1">
    <location>
        <begin position="51"/>
        <end position="62"/>
    </location>
</feature>
<accession>A0A1I5KMF9</accession>
<reference evidence="2 5" key="2">
    <citation type="submission" date="2018-10" db="EMBL/GenBank/DDBJ databases">
        <title>Sequencing the genomes of 1000 actinobacteria strains.</title>
        <authorList>
            <person name="Klenk H.-P."/>
        </authorList>
    </citation>
    <scope>NUCLEOTIDE SEQUENCE [LARGE SCALE GENOMIC DNA]</scope>
    <source>
        <strain evidence="2 5">DSM 45119</strain>
    </source>
</reference>
<dbReference type="Proteomes" id="UP000270697">
    <property type="component" value="Unassembled WGS sequence"/>
</dbReference>
<dbReference type="EMBL" id="RBXX01000002">
    <property type="protein sequence ID" value="RKT85617.1"/>
    <property type="molecule type" value="Genomic_DNA"/>
</dbReference>
<dbReference type="OrthoDB" id="3627670at2"/>
<evidence type="ECO:0000313" key="4">
    <source>
        <dbReference type="Proteomes" id="UP000199398"/>
    </source>
</evidence>
<evidence type="ECO:0000313" key="2">
    <source>
        <dbReference type="EMBL" id="RKT85617.1"/>
    </source>
</evidence>
<organism evidence="3 4">
    <name type="scientific">Saccharopolyspora antimicrobica</name>
    <dbReference type="NCBI Taxonomy" id="455193"/>
    <lineage>
        <taxon>Bacteria</taxon>
        <taxon>Bacillati</taxon>
        <taxon>Actinomycetota</taxon>
        <taxon>Actinomycetes</taxon>
        <taxon>Pseudonocardiales</taxon>
        <taxon>Pseudonocardiaceae</taxon>
        <taxon>Saccharopolyspora</taxon>
    </lineage>
</organism>
<proteinExistence type="predicted"/>
<dbReference type="STRING" id="455193.SAMN05421805_12780"/>